<evidence type="ECO:0000313" key="4">
    <source>
        <dbReference type="Proteomes" id="UP000483362"/>
    </source>
</evidence>
<protein>
    <recommendedName>
        <fullName evidence="5">SPOR domain-containing protein</fullName>
    </recommendedName>
</protein>
<feature type="domain" description="CCDC81-like prokaryotic HU" evidence="1">
    <location>
        <begin position="1"/>
        <end position="59"/>
    </location>
</feature>
<dbReference type="Pfam" id="PF18174">
    <property type="entry name" value="HU-CCDC81_bac_1"/>
    <property type="match status" value="1"/>
</dbReference>
<keyword evidence="4" id="KW-1185">Reference proteome</keyword>
<evidence type="ECO:0000313" key="3">
    <source>
        <dbReference type="EMBL" id="MSS17216.1"/>
    </source>
</evidence>
<sequence length="343" mass="38035">MISIIEHIEYLIMSNDCVVVPGWGAFIAQYSASTYIPIASMLRQPSRKIGFNASITHNDGLLANSIVRRHNISYEQANEIIDSNVAIYRQLLESGSELPFGHMGYFMVNAEGNCEFSPFEHDTTCNDAFFGLAPVSILPLEQLLAQQENRAGEAPVVSTTASNDEQRQGRRGWFSSRAVKIAASIAMLLALGVLFSTPIAVHNNQQMASLNVPKVEKPKPAVIATPVKHKIVQPQRVQALPVEVKLKTDSKPEATTATHRVDDISTLKNDNSGKYYLVICTLSSQKQVDQFFAANAELRNQAKVQQKRGKYRIYIARSNNYGELLEKAQRLPGKWGTGWVTTD</sequence>
<evidence type="ECO:0000259" key="2">
    <source>
        <dbReference type="Pfam" id="PF18175"/>
    </source>
</evidence>
<name>A0A6L5XDK8_9BACT</name>
<comment type="caution">
    <text evidence="3">The sequence shown here is derived from an EMBL/GenBank/DDBJ whole genome shotgun (WGS) entry which is preliminary data.</text>
</comment>
<feature type="domain" description="CCDC81-like prokaryotic HU" evidence="2">
    <location>
        <begin position="60"/>
        <end position="129"/>
    </location>
</feature>
<dbReference type="AlphaFoldDB" id="A0A6L5XDK8"/>
<gene>
    <name evidence="3" type="ORF">FYJ29_05490</name>
</gene>
<dbReference type="Proteomes" id="UP000483362">
    <property type="component" value="Unassembled WGS sequence"/>
</dbReference>
<evidence type="ECO:0008006" key="5">
    <source>
        <dbReference type="Google" id="ProtNLM"/>
    </source>
</evidence>
<dbReference type="RefSeq" id="WP_154326533.1">
    <property type="nucleotide sequence ID" value="NZ_CP045696.1"/>
</dbReference>
<organism evidence="3 4">
    <name type="scientific">Sodaliphilus pleomorphus</name>
    <dbReference type="NCBI Taxonomy" id="2606626"/>
    <lineage>
        <taxon>Bacteria</taxon>
        <taxon>Pseudomonadati</taxon>
        <taxon>Bacteroidota</taxon>
        <taxon>Bacteroidia</taxon>
        <taxon>Bacteroidales</taxon>
        <taxon>Muribaculaceae</taxon>
        <taxon>Sodaliphilus</taxon>
    </lineage>
</organism>
<evidence type="ECO:0000259" key="1">
    <source>
        <dbReference type="Pfam" id="PF18174"/>
    </source>
</evidence>
<proteinExistence type="predicted"/>
<dbReference type="InterPro" id="IPR040495">
    <property type="entry name" value="HU-CCDC81_bac_1"/>
</dbReference>
<dbReference type="InterPro" id="IPR041268">
    <property type="entry name" value="HU-CCDC81_bac_2"/>
</dbReference>
<reference evidence="3 4" key="1">
    <citation type="submission" date="2019-08" db="EMBL/GenBank/DDBJ databases">
        <title>In-depth cultivation of the pig gut microbiome towards novel bacterial diversity and tailored functional studies.</title>
        <authorList>
            <person name="Wylensek D."/>
            <person name="Hitch T.C.A."/>
            <person name="Clavel T."/>
        </authorList>
    </citation>
    <scope>NUCLEOTIDE SEQUENCE [LARGE SCALE GENOMIC DNA]</scope>
    <source>
        <strain evidence="3 4">Oil-RF-744-WCA-WT-10</strain>
    </source>
</reference>
<dbReference type="EMBL" id="VULT01000006">
    <property type="protein sequence ID" value="MSS17216.1"/>
    <property type="molecule type" value="Genomic_DNA"/>
</dbReference>
<accession>A0A6L5XDK8</accession>
<dbReference type="Pfam" id="PF18175">
    <property type="entry name" value="HU-CCDC81_bac_2"/>
    <property type="match status" value="1"/>
</dbReference>